<name>A0A4R6VA94_9PSEU</name>
<comment type="caution">
    <text evidence="2">The sequence shown here is derived from an EMBL/GenBank/DDBJ whole genome shotgun (WGS) entry which is preliminary data.</text>
</comment>
<accession>A0A4R6VA94</accession>
<gene>
    <name evidence="2" type="ORF">EV188_105236</name>
</gene>
<proteinExistence type="predicted"/>
<reference evidence="2 3" key="1">
    <citation type="submission" date="2019-03" db="EMBL/GenBank/DDBJ databases">
        <title>Genomic Encyclopedia of Type Strains, Phase IV (KMG-IV): sequencing the most valuable type-strain genomes for metagenomic binning, comparative biology and taxonomic classification.</title>
        <authorList>
            <person name="Goeker M."/>
        </authorList>
    </citation>
    <scope>NUCLEOTIDE SEQUENCE [LARGE SCALE GENOMIC DNA]</scope>
    <source>
        <strain evidence="2 3">DSM 45775</strain>
    </source>
</reference>
<feature type="compositionally biased region" description="Basic and acidic residues" evidence="1">
    <location>
        <begin position="1"/>
        <end position="15"/>
    </location>
</feature>
<dbReference type="Proteomes" id="UP000295705">
    <property type="component" value="Unassembled WGS sequence"/>
</dbReference>
<dbReference type="RefSeq" id="WP_166659977.1">
    <property type="nucleotide sequence ID" value="NZ_BAABHR010000072.1"/>
</dbReference>
<protein>
    <submittedName>
        <fullName evidence="2">Uncharacterized protein</fullName>
    </submittedName>
</protein>
<evidence type="ECO:0000313" key="2">
    <source>
        <dbReference type="EMBL" id="TDQ55838.1"/>
    </source>
</evidence>
<sequence length="47" mass="5588">MRDRTDDRLIQEPRIRRIVRPRPSTPPSDDRAVPTPRVPARDERPED</sequence>
<keyword evidence="3" id="KW-1185">Reference proteome</keyword>
<organism evidence="2 3">
    <name type="scientific">Actinomycetospora succinea</name>
    <dbReference type="NCBI Taxonomy" id="663603"/>
    <lineage>
        <taxon>Bacteria</taxon>
        <taxon>Bacillati</taxon>
        <taxon>Actinomycetota</taxon>
        <taxon>Actinomycetes</taxon>
        <taxon>Pseudonocardiales</taxon>
        <taxon>Pseudonocardiaceae</taxon>
        <taxon>Actinomycetospora</taxon>
    </lineage>
</organism>
<feature type="region of interest" description="Disordered" evidence="1">
    <location>
        <begin position="1"/>
        <end position="47"/>
    </location>
</feature>
<evidence type="ECO:0000256" key="1">
    <source>
        <dbReference type="SAM" id="MobiDB-lite"/>
    </source>
</evidence>
<evidence type="ECO:0000313" key="3">
    <source>
        <dbReference type="Proteomes" id="UP000295705"/>
    </source>
</evidence>
<dbReference type="AlphaFoldDB" id="A0A4R6VA94"/>
<dbReference type="EMBL" id="SNYO01000005">
    <property type="protein sequence ID" value="TDQ55838.1"/>
    <property type="molecule type" value="Genomic_DNA"/>
</dbReference>